<feature type="compositionally biased region" description="Basic and acidic residues" evidence="1">
    <location>
        <begin position="488"/>
        <end position="500"/>
    </location>
</feature>
<evidence type="ECO:0000313" key="3">
    <source>
        <dbReference type="Proteomes" id="UP000193411"/>
    </source>
</evidence>
<evidence type="ECO:0000313" key="2">
    <source>
        <dbReference type="EMBL" id="ORZ35963.1"/>
    </source>
</evidence>
<feature type="compositionally biased region" description="Low complexity" evidence="1">
    <location>
        <begin position="199"/>
        <end position="227"/>
    </location>
</feature>
<feature type="compositionally biased region" description="Low complexity" evidence="1">
    <location>
        <begin position="255"/>
        <end position="267"/>
    </location>
</feature>
<feature type="compositionally biased region" description="Low complexity" evidence="1">
    <location>
        <begin position="558"/>
        <end position="595"/>
    </location>
</feature>
<dbReference type="Proteomes" id="UP000193411">
    <property type="component" value="Unassembled WGS sequence"/>
</dbReference>
<feature type="compositionally biased region" description="Low complexity" evidence="1">
    <location>
        <begin position="115"/>
        <end position="138"/>
    </location>
</feature>
<comment type="caution">
    <text evidence="2">The sequence shown here is derived from an EMBL/GenBank/DDBJ whole genome shotgun (WGS) entry which is preliminary data.</text>
</comment>
<feature type="compositionally biased region" description="Low complexity" evidence="1">
    <location>
        <begin position="171"/>
        <end position="182"/>
    </location>
</feature>
<feature type="compositionally biased region" description="Polar residues" evidence="1">
    <location>
        <begin position="183"/>
        <end position="197"/>
    </location>
</feature>
<name>A0A1Y2HQJ5_9FUNG</name>
<dbReference type="EMBL" id="MCFL01000019">
    <property type="protein sequence ID" value="ORZ35963.1"/>
    <property type="molecule type" value="Genomic_DNA"/>
</dbReference>
<evidence type="ECO:0000256" key="1">
    <source>
        <dbReference type="SAM" id="MobiDB-lite"/>
    </source>
</evidence>
<feature type="region of interest" description="Disordered" evidence="1">
    <location>
        <begin position="321"/>
        <end position="383"/>
    </location>
</feature>
<accession>A0A1Y2HQJ5</accession>
<feature type="region of interest" description="Disordered" evidence="1">
    <location>
        <begin position="110"/>
        <end position="301"/>
    </location>
</feature>
<proteinExistence type="predicted"/>
<feature type="compositionally biased region" description="Basic and acidic residues" evidence="1">
    <location>
        <begin position="291"/>
        <end position="301"/>
    </location>
</feature>
<reference evidence="2 3" key="1">
    <citation type="submission" date="2016-07" db="EMBL/GenBank/DDBJ databases">
        <title>Pervasive Adenine N6-methylation of Active Genes in Fungi.</title>
        <authorList>
            <consortium name="DOE Joint Genome Institute"/>
            <person name="Mondo S.J."/>
            <person name="Dannebaum R.O."/>
            <person name="Kuo R.C."/>
            <person name="Labutti K."/>
            <person name="Haridas S."/>
            <person name="Kuo A."/>
            <person name="Salamov A."/>
            <person name="Ahrendt S.R."/>
            <person name="Lipzen A."/>
            <person name="Sullivan W."/>
            <person name="Andreopoulos W.B."/>
            <person name="Clum A."/>
            <person name="Lindquist E."/>
            <person name="Daum C."/>
            <person name="Ramamoorthy G.K."/>
            <person name="Gryganskyi A."/>
            <person name="Culley D."/>
            <person name="Magnuson J.K."/>
            <person name="James T.Y."/>
            <person name="O'Malley M.A."/>
            <person name="Stajich J.E."/>
            <person name="Spatafora J.W."/>
            <person name="Visel A."/>
            <person name="Grigoriev I.V."/>
        </authorList>
    </citation>
    <scope>NUCLEOTIDE SEQUENCE [LARGE SCALE GENOMIC DNA]</scope>
    <source>
        <strain evidence="2 3">PL171</strain>
    </source>
</reference>
<organism evidence="2 3">
    <name type="scientific">Catenaria anguillulae PL171</name>
    <dbReference type="NCBI Taxonomy" id="765915"/>
    <lineage>
        <taxon>Eukaryota</taxon>
        <taxon>Fungi</taxon>
        <taxon>Fungi incertae sedis</taxon>
        <taxon>Blastocladiomycota</taxon>
        <taxon>Blastocladiomycetes</taxon>
        <taxon>Blastocladiales</taxon>
        <taxon>Catenariaceae</taxon>
        <taxon>Catenaria</taxon>
    </lineage>
</organism>
<keyword evidence="3" id="KW-1185">Reference proteome</keyword>
<feature type="region of interest" description="Disordered" evidence="1">
    <location>
        <begin position="484"/>
        <end position="601"/>
    </location>
</feature>
<sequence length="740" mass="79492">MPPASPSSSTTATTTTIEAAAPTSAKVPFTETDRKALAAAIHANNRLRSPRPMTDVCRDLARVRPSHSYNSWYNFWNKTLRHQLQQGKAYANEFPRSAAAVAVAQWLKTPSPQRSSSAAVAAATAGAARASARRSSTSHSHHNDDDDDDDDVDRDDQGNGDDDGQDHEPPASRISAARRSSSTESVGVQTPTTSSAAILSIRRLSTSNSSTTPSSSSIRRSAGSAPSTRTSLTTPFSPPRPSVAQYSFTPPPRGSAPAAPSLPRRVSFAALPKRSPSLSPESRAQASSDRQPPHTHSDPARIDYEAATQIIAPVGWDPDASFAPINERSPAPLTTLRRNVRPDQRLHPSSSPRKRARHVYNGEDADPDEDREMQPRVNVKRSKPSLLSAKAAAGGLRNARATAAAYQGPVVGKAIRSAGVLSPRQPWAARDDIEVEERAEYQLDDDDTQPLPSNYPMQPVRHSATGSSLIHASELDRHLSTTATGSNEYEHDSDSEHPADAEAEADTVPYQPLRASGISRAPPSAPPPSTTSTRRRAPPPRLVSSAAHAAFPTPPTPSASSSSTTTSPHAHAGPRAPSKASQAPAGSAAGPHPAANLPHIDWAADPSSTHLDIQTWVLCLARDIKLPYNQVLHMLHSVNFNRKRCALVALNRTTNNQFLEWVWRPEDDNLLLTKPEERYPGDPKAQAKVWDQKRALAVLKGGDKALWERVMVLMGGRKVAKEGLVVEKAAAGMKGKTKAE</sequence>
<gene>
    <name evidence="2" type="ORF">BCR44DRAFT_47241</name>
</gene>
<dbReference type="CDD" id="cd11655">
    <property type="entry name" value="rap1_myb-like"/>
    <property type="match status" value="1"/>
</dbReference>
<dbReference type="AlphaFoldDB" id="A0A1Y2HQJ5"/>
<protein>
    <submittedName>
        <fullName evidence="2">Uncharacterized protein</fullName>
    </submittedName>
</protein>
<feature type="compositionally biased region" description="Polar residues" evidence="1">
    <location>
        <begin position="276"/>
        <end position="290"/>
    </location>
</feature>
<feature type="region of interest" description="Disordered" evidence="1">
    <location>
        <begin position="441"/>
        <end position="468"/>
    </location>
</feature>
<feature type="compositionally biased region" description="Acidic residues" evidence="1">
    <location>
        <begin position="145"/>
        <end position="165"/>
    </location>
</feature>
<feature type="region of interest" description="Disordered" evidence="1">
    <location>
        <begin position="1"/>
        <end position="25"/>
    </location>
</feature>